<dbReference type="EMBL" id="SIRT01000006">
    <property type="protein sequence ID" value="TBN03576.1"/>
    <property type="molecule type" value="Genomic_DNA"/>
</dbReference>
<name>A0A4V2JA67_9FLAO</name>
<gene>
    <name evidence="2" type="ORF">EYD45_08645</name>
</gene>
<dbReference type="RefSeq" id="WP_130964145.1">
    <property type="nucleotide sequence ID" value="NZ_SIRT01000006.1"/>
</dbReference>
<dbReference type="OrthoDB" id="1442507at2"/>
<keyword evidence="3" id="KW-1185">Reference proteome</keyword>
<protein>
    <submittedName>
        <fullName evidence="2">Uncharacterized protein</fullName>
    </submittedName>
</protein>
<dbReference type="Proteomes" id="UP000291142">
    <property type="component" value="Unassembled WGS sequence"/>
</dbReference>
<feature type="transmembrane region" description="Helical" evidence="1">
    <location>
        <begin position="50"/>
        <end position="71"/>
    </location>
</feature>
<accession>A0A4V2JA67</accession>
<evidence type="ECO:0000256" key="1">
    <source>
        <dbReference type="SAM" id="Phobius"/>
    </source>
</evidence>
<keyword evidence="1" id="KW-1133">Transmembrane helix</keyword>
<organism evidence="2 3">
    <name type="scientific">Hyunsoonleella flava</name>
    <dbReference type="NCBI Taxonomy" id="2527939"/>
    <lineage>
        <taxon>Bacteria</taxon>
        <taxon>Pseudomonadati</taxon>
        <taxon>Bacteroidota</taxon>
        <taxon>Flavobacteriia</taxon>
        <taxon>Flavobacteriales</taxon>
        <taxon>Flavobacteriaceae</taxon>
    </lineage>
</organism>
<evidence type="ECO:0000313" key="3">
    <source>
        <dbReference type="Proteomes" id="UP000291142"/>
    </source>
</evidence>
<feature type="transmembrane region" description="Helical" evidence="1">
    <location>
        <begin position="100"/>
        <end position="122"/>
    </location>
</feature>
<reference evidence="2 3" key="1">
    <citation type="submission" date="2019-02" db="EMBL/GenBank/DDBJ databases">
        <title>Hyunsoonleella sp., isolated from marine sediment.</title>
        <authorList>
            <person name="Liu B.-T."/>
        </authorList>
    </citation>
    <scope>NUCLEOTIDE SEQUENCE [LARGE SCALE GENOMIC DNA]</scope>
    <source>
        <strain evidence="2 3">T58</strain>
    </source>
</reference>
<keyword evidence="1" id="KW-0472">Membrane</keyword>
<comment type="caution">
    <text evidence="2">The sequence shown here is derived from an EMBL/GenBank/DDBJ whole genome shotgun (WGS) entry which is preliminary data.</text>
</comment>
<sequence length="128" mass="14991">MENKKDEHLDKLMQSVFSEINTEELAPDFTFEVMSRIEAETKKELVYKPLVPKVVWVIILATLLFWVGYLFKHHFVSDSGWFSSLDITGLVPSFQLSKSVTYTVLLFALMICIQVPLLKYYFDKRFEV</sequence>
<dbReference type="AlphaFoldDB" id="A0A4V2JA67"/>
<evidence type="ECO:0000313" key="2">
    <source>
        <dbReference type="EMBL" id="TBN03576.1"/>
    </source>
</evidence>
<proteinExistence type="predicted"/>
<keyword evidence="1" id="KW-0812">Transmembrane</keyword>